<dbReference type="Gene3D" id="2.70.40.10">
    <property type="match status" value="1"/>
</dbReference>
<dbReference type="UniPathway" id="UPA00610">
    <property type="reaction ID" value="UER00666"/>
</dbReference>
<evidence type="ECO:0000256" key="2">
    <source>
        <dbReference type="ARBA" id="ARBA00022723"/>
    </source>
</evidence>
<dbReference type="Proteomes" id="UP000284177">
    <property type="component" value="Unassembled WGS sequence"/>
</dbReference>
<dbReference type="PANTHER" id="PTHR11241:SF0">
    <property type="entry name" value="DEOXYURIDINE 5'-TRIPHOSPHATE NUCLEOTIDOHYDROLASE"/>
    <property type="match status" value="1"/>
</dbReference>
<evidence type="ECO:0000259" key="8">
    <source>
        <dbReference type="Pfam" id="PF00692"/>
    </source>
</evidence>
<dbReference type="GO" id="GO:0006226">
    <property type="term" value="P:dUMP biosynthetic process"/>
    <property type="evidence" value="ECO:0007669"/>
    <property type="project" value="UniProtKB-UniRule"/>
</dbReference>
<evidence type="ECO:0000313" key="9">
    <source>
        <dbReference type="EMBL" id="RKD34487.1"/>
    </source>
</evidence>
<feature type="binding site" evidence="7">
    <location>
        <begin position="63"/>
        <end position="65"/>
    </location>
    <ligand>
        <name>substrate</name>
    </ligand>
</feature>
<dbReference type="FunFam" id="2.70.40.10:FF:000002">
    <property type="entry name" value="dUTP diphosphatase"/>
    <property type="match status" value="1"/>
</dbReference>
<organism evidence="9 10">
    <name type="scientific">Thermohalobacter berrensis</name>
    <dbReference type="NCBI Taxonomy" id="99594"/>
    <lineage>
        <taxon>Bacteria</taxon>
        <taxon>Bacillati</taxon>
        <taxon>Bacillota</taxon>
        <taxon>Tissierellia</taxon>
        <taxon>Tissierellales</taxon>
        <taxon>Thermohalobacteraceae</taxon>
        <taxon>Thermohalobacter</taxon>
    </lineage>
</organism>
<evidence type="ECO:0000256" key="1">
    <source>
        <dbReference type="ARBA" id="ARBA00006581"/>
    </source>
</evidence>
<feature type="domain" description="dUTPase-like" evidence="8">
    <location>
        <begin position="11"/>
        <end position="142"/>
    </location>
</feature>
<evidence type="ECO:0000256" key="5">
    <source>
        <dbReference type="ARBA" id="ARBA00023080"/>
    </source>
</evidence>
<keyword evidence="4 7" id="KW-0460">Magnesium</keyword>
<comment type="function">
    <text evidence="7">This enzyme is involved in nucleotide metabolism: it produces dUMP, the immediate precursor of thymidine nucleotides and it decreases the intracellular concentration of dUTP so that uracil cannot be incorporated into DNA.</text>
</comment>
<keyword evidence="2 7" id="KW-0479">Metal-binding</keyword>
<dbReference type="InterPro" id="IPR029054">
    <property type="entry name" value="dUTPase-like"/>
</dbReference>
<comment type="similarity">
    <text evidence="1 7">Belongs to the dUTPase family.</text>
</comment>
<dbReference type="NCBIfam" id="TIGR00576">
    <property type="entry name" value="dut"/>
    <property type="match status" value="1"/>
</dbReference>
<dbReference type="EMBL" id="MCIB01000001">
    <property type="protein sequence ID" value="RKD34487.1"/>
    <property type="molecule type" value="Genomic_DNA"/>
</dbReference>
<dbReference type="GO" id="GO:0046081">
    <property type="term" value="P:dUTP catabolic process"/>
    <property type="evidence" value="ECO:0007669"/>
    <property type="project" value="InterPro"/>
</dbReference>
<comment type="catalytic activity">
    <reaction evidence="6 7">
        <text>dUTP + H2O = dUMP + diphosphate + H(+)</text>
        <dbReference type="Rhea" id="RHEA:10248"/>
        <dbReference type="ChEBI" id="CHEBI:15377"/>
        <dbReference type="ChEBI" id="CHEBI:15378"/>
        <dbReference type="ChEBI" id="CHEBI:33019"/>
        <dbReference type="ChEBI" id="CHEBI:61555"/>
        <dbReference type="ChEBI" id="CHEBI:246422"/>
        <dbReference type="EC" id="3.6.1.23"/>
    </reaction>
</comment>
<dbReference type="InterPro" id="IPR033704">
    <property type="entry name" value="dUTPase_trimeric"/>
</dbReference>
<evidence type="ECO:0000256" key="7">
    <source>
        <dbReference type="HAMAP-Rule" id="MF_00116"/>
    </source>
</evidence>
<dbReference type="OrthoDB" id="9809956at2"/>
<dbReference type="Pfam" id="PF00692">
    <property type="entry name" value="dUTPase"/>
    <property type="match status" value="1"/>
</dbReference>
<evidence type="ECO:0000256" key="4">
    <source>
        <dbReference type="ARBA" id="ARBA00022842"/>
    </source>
</evidence>
<evidence type="ECO:0000256" key="6">
    <source>
        <dbReference type="ARBA" id="ARBA00047686"/>
    </source>
</evidence>
<feature type="binding site" evidence="7">
    <location>
        <position position="76"/>
    </location>
    <ligand>
        <name>substrate</name>
    </ligand>
</feature>
<dbReference type="EC" id="3.6.1.23" evidence="7"/>
<evidence type="ECO:0000256" key="3">
    <source>
        <dbReference type="ARBA" id="ARBA00022801"/>
    </source>
</evidence>
<dbReference type="AlphaFoldDB" id="A0A419TAL5"/>
<dbReference type="InterPro" id="IPR008181">
    <property type="entry name" value="dUTPase"/>
</dbReference>
<proteinExistence type="inferred from homology"/>
<keyword evidence="10" id="KW-1185">Reference proteome</keyword>
<dbReference type="NCBIfam" id="NF001862">
    <property type="entry name" value="PRK00601.1"/>
    <property type="match status" value="1"/>
</dbReference>
<dbReference type="GO" id="GO:0004170">
    <property type="term" value="F:dUTP diphosphatase activity"/>
    <property type="evidence" value="ECO:0007669"/>
    <property type="project" value="UniProtKB-UniRule"/>
</dbReference>
<dbReference type="PANTHER" id="PTHR11241">
    <property type="entry name" value="DEOXYURIDINE 5'-TRIPHOSPHATE NUCLEOTIDOHYDROLASE"/>
    <property type="match status" value="1"/>
</dbReference>
<comment type="caution">
    <text evidence="9">The sequence shown here is derived from an EMBL/GenBank/DDBJ whole genome shotgun (WGS) entry which is preliminary data.</text>
</comment>
<comment type="pathway">
    <text evidence="7">Pyrimidine metabolism; dUMP biosynthesis; dUMP from dCTP (dUTP route): step 2/2.</text>
</comment>
<keyword evidence="5 7" id="KW-0546">Nucleotide metabolism</keyword>
<dbReference type="SUPFAM" id="SSF51283">
    <property type="entry name" value="dUTPase-like"/>
    <property type="match status" value="1"/>
</dbReference>
<protein>
    <recommendedName>
        <fullName evidence="7">Deoxyuridine 5'-triphosphate nucleotidohydrolase</fullName>
        <shortName evidence="7">dUTPase</shortName>
        <ecNumber evidence="7">3.6.1.23</ecNumber>
    </recommendedName>
    <alternativeName>
        <fullName evidence="7">dUTP pyrophosphatase</fullName>
    </alternativeName>
</protein>
<comment type="caution">
    <text evidence="7">Lacks conserved residue(s) required for the propagation of feature annotation.</text>
</comment>
<feature type="binding site" evidence="7">
    <location>
        <begin position="80"/>
        <end position="82"/>
    </location>
    <ligand>
        <name>substrate</name>
    </ligand>
</feature>
<keyword evidence="3 7" id="KW-0378">Hydrolase</keyword>
<reference evidence="9 10" key="1">
    <citation type="submission" date="2016-08" db="EMBL/GenBank/DDBJ databases">
        <title>Novel Firmicutes and Novel Genomes.</title>
        <authorList>
            <person name="Poppleton D.I."/>
            <person name="Gribaldo S."/>
        </authorList>
    </citation>
    <scope>NUCLEOTIDE SEQUENCE [LARGE SCALE GENOMIC DNA]</scope>
    <source>
        <strain evidence="9 10">CTT3</strain>
    </source>
</reference>
<evidence type="ECO:0000313" key="10">
    <source>
        <dbReference type="Proteomes" id="UP000284177"/>
    </source>
</evidence>
<dbReference type="CDD" id="cd07557">
    <property type="entry name" value="trimeric_dUTPase"/>
    <property type="match status" value="1"/>
</dbReference>
<comment type="cofactor">
    <cofactor evidence="7">
        <name>Mg(2+)</name>
        <dbReference type="ChEBI" id="CHEBI:18420"/>
    </cofactor>
</comment>
<dbReference type="HAMAP" id="MF_00116">
    <property type="entry name" value="dUTPase_bact"/>
    <property type="match status" value="1"/>
</dbReference>
<dbReference type="RefSeq" id="WP_120166435.1">
    <property type="nucleotide sequence ID" value="NZ_MCIB01000001.1"/>
</dbReference>
<accession>A0A419TAL5</accession>
<sequence>MKIKIVNKSNLPLPNYKTEGASGIDLYANIEKEITLKPMERKLIPTGVHVSIPKGYEGQVRARSGLAYKHGIGLVNGIGTIDSDYRGEIKVILINFGDEEFTIKKGDRIAQLVFVKYEKVKLEEVEVLDDTQRGKGGFGHTGI</sequence>
<dbReference type="GO" id="GO:0000287">
    <property type="term" value="F:magnesium ion binding"/>
    <property type="evidence" value="ECO:0007669"/>
    <property type="project" value="UniProtKB-UniRule"/>
</dbReference>
<name>A0A419TAL5_9FIRM</name>
<dbReference type="InterPro" id="IPR036157">
    <property type="entry name" value="dUTPase-like_sf"/>
</dbReference>
<gene>
    <name evidence="7" type="primary">dut</name>
    <name evidence="9" type="ORF">BET03_01250</name>
</gene>